<name>A0A7D9DJM3_PARCT</name>
<dbReference type="Gene3D" id="1.25.40.570">
    <property type="match status" value="1"/>
</dbReference>
<evidence type="ECO:0000256" key="7">
    <source>
        <dbReference type="ARBA" id="ARBA00023242"/>
    </source>
</evidence>
<keyword evidence="5" id="KW-0963">Cytoplasm</keyword>
<dbReference type="AlphaFoldDB" id="A0A7D9DJM3"/>
<dbReference type="InterPro" id="IPR036390">
    <property type="entry name" value="WH_DNA-bd_sf"/>
</dbReference>
<dbReference type="Proteomes" id="UP001152795">
    <property type="component" value="Unassembled WGS sequence"/>
</dbReference>
<dbReference type="GO" id="GO:0005737">
    <property type="term" value="C:cytoplasm"/>
    <property type="evidence" value="ECO:0007669"/>
    <property type="project" value="UniProtKB-SubCell"/>
</dbReference>
<proteinExistence type="inferred from homology"/>
<evidence type="ECO:0000259" key="8">
    <source>
        <dbReference type="PROSITE" id="PS50250"/>
    </source>
</evidence>
<keyword evidence="7" id="KW-0539">Nucleus</keyword>
<dbReference type="PANTHER" id="PTHR10758">
    <property type="entry name" value="26S PROTEASOME NON-ATPASE REGULATORY SUBUNIT 3/COP9 SIGNALOSOME COMPLEX SUBUNIT 3"/>
    <property type="match status" value="1"/>
</dbReference>
<evidence type="ECO:0000256" key="6">
    <source>
        <dbReference type="ARBA" id="ARBA00022790"/>
    </source>
</evidence>
<organism evidence="9 10">
    <name type="scientific">Paramuricea clavata</name>
    <name type="common">Red gorgonian</name>
    <name type="synonym">Violescent sea-whip</name>
    <dbReference type="NCBI Taxonomy" id="317549"/>
    <lineage>
        <taxon>Eukaryota</taxon>
        <taxon>Metazoa</taxon>
        <taxon>Cnidaria</taxon>
        <taxon>Anthozoa</taxon>
        <taxon>Octocorallia</taxon>
        <taxon>Malacalcyonacea</taxon>
        <taxon>Plexauridae</taxon>
        <taxon>Paramuricea</taxon>
    </lineage>
</organism>
<evidence type="ECO:0000256" key="2">
    <source>
        <dbReference type="ARBA" id="ARBA00004496"/>
    </source>
</evidence>
<evidence type="ECO:0000256" key="1">
    <source>
        <dbReference type="ARBA" id="ARBA00004123"/>
    </source>
</evidence>
<evidence type="ECO:0000256" key="3">
    <source>
        <dbReference type="ARBA" id="ARBA00007084"/>
    </source>
</evidence>
<dbReference type="InterPro" id="IPR000717">
    <property type="entry name" value="PCI_dom"/>
</dbReference>
<evidence type="ECO:0000256" key="4">
    <source>
        <dbReference type="ARBA" id="ARBA00014878"/>
    </source>
</evidence>
<dbReference type="PANTHER" id="PTHR10758:SF1">
    <property type="entry name" value="COP9 SIGNALOSOME COMPLEX SUBUNIT 3"/>
    <property type="match status" value="1"/>
</dbReference>
<evidence type="ECO:0000313" key="10">
    <source>
        <dbReference type="Proteomes" id="UP001152795"/>
    </source>
</evidence>
<dbReference type="OrthoDB" id="29061at2759"/>
<dbReference type="InterPro" id="IPR050756">
    <property type="entry name" value="CSN3"/>
</dbReference>
<dbReference type="GO" id="GO:0006511">
    <property type="term" value="P:ubiquitin-dependent protein catabolic process"/>
    <property type="evidence" value="ECO:0007669"/>
    <property type="project" value="TreeGrafter"/>
</dbReference>
<keyword evidence="6" id="KW-0736">Signalosome</keyword>
<comment type="similarity">
    <text evidence="3">Belongs to the CSN3 family.</text>
</comment>
<dbReference type="SUPFAM" id="SSF46785">
    <property type="entry name" value="Winged helix' DNA-binding domain"/>
    <property type="match status" value="1"/>
</dbReference>
<dbReference type="Pfam" id="PF22788">
    <property type="entry name" value="COP9_hel_rpt"/>
    <property type="match status" value="1"/>
</dbReference>
<dbReference type="InterPro" id="IPR055089">
    <property type="entry name" value="COP9_N"/>
</dbReference>
<comment type="caution">
    <text evidence="9">The sequence shown here is derived from an EMBL/GenBank/DDBJ whole genome shotgun (WGS) entry which is preliminary data.</text>
</comment>
<dbReference type="GO" id="GO:0008180">
    <property type="term" value="C:COP9 signalosome"/>
    <property type="evidence" value="ECO:0007669"/>
    <property type="project" value="UniProtKB-KW"/>
</dbReference>
<gene>
    <name evidence="9" type="ORF">PACLA_8A065311</name>
</gene>
<dbReference type="FunFam" id="1.25.40.570:FF:000008">
    <property type="entry name" value="COP9 signalosome complex subunit 3"/>
    <property type="match status" value="1"/>
</dbReference>
<accession>A0A7D9DJM3</accession>
<dbReference type="Pfam" id="PF01399">
    <property type="entry name" value="PCI"/>
    <property type="match status" value="1"/>
</dbReference>
<dbReference type="FunFam" id="1.10.10.10:FF:000354">
    <property type="entry name" value="COP9 signalosome complex subunit 3"/>
    <property type="match status" value="1"/>
</dbReference>
<dbReference type="EMBL" id="CACRXK020001179">
    <property type="protein sequence ID" value="CAB3987471.1"/>
    <property type="molecule type" value="Genomic_DNA"/>
</dbReference>
<keyword evidence="10" id="KW-1185">Reference proteome</keyword>
<sequence length="427" mass="48385">MEDFICAIKTLCADKNNQQLSELLNKNTDQLLQNATNIDQVVGALDPEQHSLAFLALLSLKVTFPNPGDFELLYMQIQQCVNMCPAEQIQLLKVQLCQLCHYLTSQLLEKKQPLKGIKILAMAITKLQTSPLQLTSVHADLMQLCLVAKCFKPALPFLEEDIAEIIKESSQDPPSDVRQFLLYYYYGGMIYTALKNFDRALFFYEIAITTPASDISYIMLNAYKKFILVSLLEHAKIINLPKYTSHVVMKYLKPLSSPYHDLADAYASRNPSSVNAVVAKNVDHFTADTNMGLVKQVMTSLYKVTIKRLTKTFLTLSLNDMANRVGLDNTEEAERYVLQMIEDGEIYASINQKDGMVSFHNNPEKYNDPRMLKRLDDQIRAYQSLDDKLHSMDSMLALNPQYIKKTNDISGGFDDEGLGKMKDDGIL</sequence>
<evidence type="ECO:0000256" key="5">
    <source>
        <dbReference type="ARBA" id="ARBA00022490"/>
    </source>
</evidence>
<feature type="domain" description="PCI" evidence="8">
    <location>
        <begin position="196"/>
        <end position="364"/>
    </location>
</feature>
<reference evidence="9" key="1">
    <citation type="submission" date="2020-04" db="EMBL/GenBank/DDBJ databases">
        <authorList>
            <person name="Alioto T."/>
            <person name="Alioto T."/>
            <person name="Gomez Garrido J."/>
        </authorList>
    </citation>
    <scope>NUCLEOTIDE SEQUENCE</scope>
    <source>
        <strain evidence="9">A484AB</strain>
    </source>
</reference>
<comment type="subcellular location">
    <subcellularLocation>
        <location evidence="2">Cytoplasm</location>
    </subcellularLocation>
    <subcellularLocation>
        <location evidence="1">Nucleus</location>
    </subcellularLocation>
</comment>
<dbReference type="SMART" id="SM00088">
    <property type="entry name" value="PINT"/>
    <property type="match status" value="1"/>
</dbReference>
<evidence type="ECO:0000313" key="9">
    <source>
        <dbReference type="EMBL" id="CAB3987471.1"/>
    </source>
</evidence>
<protein>
    <recommendedName>
        <fullName evidence="4">COP9 signalosome complex subunit 3</fullName>
    </recommendedName>
</protein>
<dbReference type="PROSITE" id="PS50250">
    <property type="entry name" value="PCI"/>
    <property type="match status" value="1"/>
</dbReference>